<dbReference type="RefSeq" id="YP_009122234.1">
    <property type="nucleotide sequence ID" value="NC_026523.1"/>
</dbReference>
<dbReference type="Pfam" id="PF10718">
    <property type="entry name" value="Ycf34"/>
    <property type="match status" value="1"/>
</dbReference>
<gene>
    <name evidence="1" type="primary">ycf34</name>
</gene>
<dbReference type="EMBL" id="KP308097">
    <property type="protein sequence ID" value="AJH65992.1"/>
    <property type="molecule type" value="Genomic_DNA"/>
</dbReference>
<keyword evidence="1" id="KW-0934">Plastid</keyword>
<sequence>MCICINCKHINVCSVYSFIKEQHCSFFDNDNLISFNPPRTIIHVSINRNRNNTLLDWDLKECASFVEEPGNWLDLSTD</sequence>
<protein>
    <recommendedName>
        <fullName evidence="2">Ycf34</fullName>
    </recommendedName>
</protein>
<dbReference type="GeneID" id="23629566"/>
<proteinExistence type="predicted"/>
<reference evidence="1" key="1">
    <citation type="journal article" date="2015" name="J. Phycol.">
        <title>The Choreocolax polysiphoniae plastid forces a reevaluation of the evolutionary pathways to parasitism in red algae.</title>
        <authorList>
            <person name="Salomaki E.D."/>
            <person name="Nickles K.R."/>
            <person name="Lane C.E."/>
        </authorList>
    </citation>
    <scope>NUCLEOTIDE SEQUENCE</scope>
</reference>
<evidence type="ECO:0000313" key="1">
    <source>
        <dbReference type="EMBL" id="AJH65992.1"/>
    </source>
</evidence>
<geneLocation type="plastid" evidence="1"/>
<accession>A0A0B5VQT7</accession>
<dbReference type="AlphaFoldDB" id="A0A0B5VQT7"/>
<name>A0A0B5VQT7_9FLOR</name>
<evidence type="ECO:0008006" key="2">
    <source>
        <dbReference type="Google" id="ProtNLM"/>
    </source>
</evidence>
<organism evidence="1">
    <name type="scientific">Vertebrata lanosa</name>
    <dbReference type="NCBI Taxonomy" id="1261582"/>
    <lineage>
        <taxon>Eukaryota</taxon>
        <taxon>Rhodophyta</taxon>
        <taxon>Florideophyceae</taxon>
        <taxon>Rhodymeniophycidae</taxon>
        <taxon>Ceramiales</taxon>
        <taxon>Rhodomelaceae</taxon>
        <taxon>Polysiphonioideae</taxon>
        <taxon>Vertebrata</taxon>
    </lineage>
</organism>
<dbReference type="InterPro" id="IPR019656">
    <property type="entry name" value="Uncharacterised_Ycf34"/>
</dbReference>